<dbReference type="InterPro" id="IPR027417">
    <property type="entry name" value="P-loop_NTPase"/>
</dbReference>
<dbReference type="PANTHER" id="PTHR30486">
    <property type="entry name" value="TWITCHING MOTILITY PROTEIN PILT"/>
    <property type="match status" value="1"/>
</dbReference>
<dbReference type="Gene3D" id="3.30.450.90">
    <property type="match status" value="1"/>
</dbReference>
<comment type="caution">
    <text evidence="3">The sequence shown here is derived from an EMBL/GenBank/DDBJ whole genome shotgun (WGS) entry which is preliminary data.</text>
</comment>
<sequence length="369" mass="41593">MGLSALLLKAIAEGATDIHLESNQEPYFRLGNDLVRHEGVKVSDTLFSEIITASERGYWNVKNGDNKQLNICTGKQEIGEVSLDQVADTRKLYKTFSKDSAFSFQNIRVRVHLYRAKQQRCGTLRILYNQSLAMPDGEAGKLLHRIVHLQEGLVLVTGPTGSGKSYTLATCLQCINEESHKHIITLEDPIEFSFENKQSLIHQRQLGQDMESMAAGVRDALREDPDVIMIGELRDRETLEAALHAAETGHLVFATLHTQRAVMAINRMISVFPASQQEEVRAQLSQVLRAVLCQRLLRFDKNFVVVRDILLNTPAVANLIRQRKEPQIVSIQETQPPMQTMEMAVAALKSKWGNRSEFKEVLEQSYEAI</sequence>
<evidence type="ECO:0000256" key="1">
    <source>
        <dbReference type="ARBA" id="ARBA00006611"/>
    </source>
</evidence>
<dbReference type="InterPro" id="IPR001482">
    <property type="entry name" value="T2SS/T4SS_dom"/>
</dbReference>
<dbReference type="EMBL" id="WBKH01000007">
    <property type="protein sequence ID" value="KAB1477826.1"/>
    <property type="molecule type" value="Genomic_DNA"/>
</dbReference>
<dbReference type="PANTHER" id="PTHR30486:SF6">
    <property type="entry name" value="TYPE IV PILUS RETRACTATION ATPASE PILT"/>
    <property type="match status" value="1"/>
</dbReference>
<dbReference type="GO" id="GO:0005524">
    <property type="term" value="F:ATP binding"/>
    <property type="evidence" value="ECO:0007669"/>
    <property type="project" value="InterPro"/>
</dbReference>
<dbReference type="RefSeq" id="WP_006556517.1">
    <property type="nucleotide sequence ID" value="NZ_CAUBPY010000002.1"/>
</dbReference>
<name>A0A833FEY8_9FIRM</name>
<dbReference type="Proteomes" id="UP000434554">
    <property type="component" value="Unassembled WGS sequence"/>
</dbReference>
<organism evidence="3 4">
    <name type="scientific">Veillonella seminalis</name>
    <dbReference type="NCBI Taxonomy" id="1502943"/>
    <lineage>
        <taxon>Bacteria</taxon>
        <taxon>Bacillati</taxon>
        <taxon>Bacillota</taxon>
        <taxon>Negativicutes</taxon>
        <taxon>Veillonellales</taxon>
        <taxon>Veillonellaceae</taxon>
        <taxon>Veillonella</taxon>
    </lineage>
</organism>
<dbReference type="Gene3D" id="3.40.50.300">
    <property type="entry name" value="P-loop containing nucleotide triphosphate hydrolases"/>
    <property type="match status" value="1"/>
</dbReference>
<dbReference type="SUPFAM" id="SSF52540">
    <property type="entry name" value="P-loop containing nucleoside triphosphate hydrolases"/>
    <property type="match status" value="1"/>
</dbReference>
<dbReference type="Pfam" id="PF00437">
    <property type="entry name" value="T2SSE"/>
    <property type="match status" value="1"/>
</dbReference>
<reference evidence="3 4" key="1">
    <citation type="submission" date="2019-09" db="EMBL/GenBank/DDBJ databases">
        <title>Draft genome sequence of 3 type strains from the CCUG.</title>
        <authorList>
            <person name="Pineiro-Iglesias B."/>
            <person name="Tunovic T."/>
            <person name="Unosson C."/>
            <person name="Inganas E."/>
            <person name="Ohlen M."/>
            <person name="Cardew S."/>
            <person name="Jensie-Markopoulos S."/>
            <person name="Salva-Serra F."/>
            <person name="Jaen-Luchoro D."/>
            <person name="Karlsson R."/>
            <person name="Svensson-Stadler L."/>
            <person name="Chun J."/>
            <person name="Moore E."/>
        </authorList>
    </citation>
    <scope>NUCLEOTIDE SEQUENCE [LARGE SCALE GENOMIC DNA]</scope>
    <source>
        <strain evidence="3 4">CCUG 65427</strain>
    </source>
</reference>
<dbReference type="PROSITE" id="PS00662">
    <property type="entry name" value="T2SP_E"/>
    <property type="match status" value="1"/>
</dbReference>
<protein>
    <submittedName>
        <fullName evidence="3">Type II secretion system protein E</fullName>
    </submittedName>
</protein>
<feature type="domain" description="Bacterial type II secretion system protein E" evidence="2">
    <location>
        <begin position="221"/>
        <end position="235"/>
    </location>
</feature>
<dbReference type="CDD" id="cd01131">
    <property type="entry name" value="PilT"/>
    <property type="match status" value="1"/>
</dbReference>
<comment type="similarity">
    <text evidence="1">Belongs to the GSP E family.</text>
</comment>
<dbReference type="InterPro" id="IPR050921">
    <property type="entry name" value="T4SS_GSP_E_ATPase"/>
</dbReference>
<dbReference type="InterPro" id="IPR006321">
    <property type="entry name" value="PilT/PilU"/>
</dbReference>
<evidence type="ECO:0000313" key="4">
    <source>
        <dbReference type="Proteomes" id="UP000434554"/>
    </source>
</evidence>
<proteinExistence type="inferred from homology"/>
<dbReference type="GeneID" id="83054863"/>
<dbReference type="AlphaFoldDB" id="A0A833FEY8"/>
<evidence type="ECO:0000259" key="2">
    <source>
        <dbReference type="PROSITE" id="PS00662"/>
    </source>
</evidence>
<gene>
    <name evidence="3" type="ORF">F8R14_06975</name>
</gene>
<evidence type="ECO:0000313" key="3">
    <source>
        <dbReference type="EMBL" id="KAB1477826.1"/>
    </source>
</evidence>
<accession>A0A833FEY8</accession>
<dbReference type="GO" id="GO:0016887">
    <property type="term" value="F:ATP hydrolysis activity"/>
    <property type="evidence" value="ECO:0007669"/>
    <property type="project" value="InterPro"/>
</dbReference>